<feature type="region of interest" description="Disordered" evidence="5">
    <location>
        <begin position="336"/>
        <end position="362"/>
    </location>
</feature>
<dbReference type="EMBL" id="JADBGQ010000003">
    <property type="protein sequence ID" value="KAG5403291.1"/>
    <property type="molecule type" value="Genomic_DNA"/>
</dbReference>
<feature type="domain" description="Myb-like" evidence="7">
    <location>
        <begin position="209"/>
        <end position="260"/>
    </location>
</feature>
<keyword evidence="6" id="KW-0472">Membrane</keyword>
<evidence type="ECO:0000256" key="4">
    <source>
        <dbReference type="ARBA" id="ARBA00023242"/>
    </source>
</evidence>
<dbReference type="Pfam" id="PF00249">
    <property type="entry name" value="Myb_DNA-binding"/>
    <property type="match status" value="1"/>
</dbReference>
<dbReference type="InterPro" id="IPR001005">
    <property type="entry name" value="SANT/Myb"/>
</dbReference>
<feature type="transmembrane region" description="Helical" evidence="6">
    <location>
        <begin position="768"/>
        <end position="788"/>
    </location>
</feature>
<comment type="caution">
    <text evidence="8">The sequence shown here is derived from an EMBL/GenBank/DDBJ whole genome shotgun (WGS) entry which is preliminary data.</text>
</comment>
<protein>
    <recommendedName>
        <fullName evidence="7">Myb-like domain-containing protein</fullName>
    </recommendedName>
</protein>
<feature type="compositionally biased region" description="Polar residues" evidence="5">
    <location>
        <begin position="41"/>
        <end position="54"/>
    </location>
</feature>
<feature type="compositionally biased region" description="Polar residues" evidence="5">
    <location>
        <begin position="303"/>
        <end position="315"/>
    </location>
</feature>
<keyword evidence="6" id="KW-1133">Transmembrane helix</keyword>
<evidence type="ECO:0000313" key="8">
    <source>
        <dbReference type="EMBL" id="KAG5403291.1"/>
    </source>
</evidence>
<keyword evidence="3" id="KW-0804">Transcription</keyword>
<name>A0ABQ7MX64_BRACM</name>
<keyword evidence="2" id="KW-0805">Transcription regulation</keyword>
<dbReference type="InterPro" id="IPR009057">
    <property type="entry name" value="Homeodomain-like_sf"/>
</dbReference>
<sequence length="989" mass="110722">MEGVFLEKPTSNTTTTLPDLSLNISLPDTHHNESSKELSRRSSQTDNNRSSNFELSLSHHNNPSSNPSTRILHCPDRRNLYNNHILNGGSLHQRVDESEINNIHRPIRGIPVYHNRSFPFHQQASPSPLPSLGGDFSILNSSSGYNNAYRSFQSSPRLKGVPMHHHNHYGVVGSSDSSFPHHHNHHHHGMVRSRFLPKMPTKRSMRAPRMRWTSSLHARFVHAVELLGGHERATPKSVLELMDVKDLTLAHVKSHLQMYRTVKTTNKPAASSDGSGEEEMGINANERAQSDDTSPHHQEIDFPSTQPRWSNSSGETWPLSNNCASDIDTVIRTSSTSMISHHQKTSLLQNQDQRSNDQGKRCGDLSCNNPSLDLKPLAMSCPRDSITYNATRCACGIGQLLNRSSGSCEIFGWPSTISTDKDISYKGISFAETLFAFDRIKKFTQSQAVFLEATLVMLLSWLVFCFFLRFTKLGDGRNVWFNLRWWITRLDVFFSTRHWLDDQQIVKKRKTELGGMFSVASWIVFIGLFAALLYQILTKRTIEVHNVRATGSPDLISFENDLEFNITAVSDMSCSNLRGIGNVLTGNPGFSDLKVASLSSFGNYTCRNTTSGPTVNFKCNKCRLANDYIYISWHFVDLPGAPAAAVGFQFNFTSKNGADKKKHVSFVSGTLRNGSILDERPVTFRGSEGNILKFNLFPRIYHHLGDLKLIQPLFHEFIPGSVYRETAQLQASLGRSADGILNTTLFINYLSSYIVEIDHENILGPVSFLADLGGLYCISIGIFFYILVQCEYRIKKLRNEDTIFRRIRKRRKALDHWDKLRRYVAYTYDCRILGDDAIKTTKVSSALCGLARPSTSPSECGSSRTNMQHFIMSAKKPGLSIEKNVTPQPASLEMRPLDSASSLAPNTSNKKSISQSSHSNGDIIPPPPSMEFSEGSSSSEVDAVDIKKKLQLLYDYNVLLREKLLDTQSLLNALGAKASSSSSTKEHST</sequence>
<feature type="compositionally biased region" description="Low complexity" evidence="5">
    <location>
        <begin position="908"/>
        <end position="920"/>
    </location>
</feature>
<evidence type="ECO:0000256" key="5">
    <source>
        <dbReference type="SAM" id="MobiDB-lite"/>
    </source>
</evidence>
<feature type="compositionally biased region" description="Basic and acidic residues" evidence="5">
    <location>
        <begin position="288"/>
        <end position="300"/>
    </location>
</feature>
<feature type="region of interest" description="Disordered" evidence="5">
    <location>
        <begin position="897"/>
        <end position="936"/>
    </location>
</feature>
<dbReference type="Gene3D" id="1.10.10.60">
    <property type="entry name" value="Homeodomain-like"/>
    <property type="match status" value="1"/>
</dbReference>
<dbReference type="Proteomes" id="UP000823674">
    <property type="component" value="Chromosome A03"/>
</dbReference>
<comment type="subcellular location">
    <subcellularLocation>
        <location evidence="1">Nucleus</location>
    </subcellularLocation>
</comment>
<organism evidence="8 9">
    <name type="scientific">Brassica rapa subsp. trilocularis</name>
    <dbReference type="NCBI Taxonomy" id="1813537"/>
    <lineage>
        <taxon>Eukaryota</taxon>
        <taxon>Viridiplantae</taxon>
        <taxon>Streptophyta</taxon>
        <taxon>Embryophyta</taxon>
        <taxon>Tracheophyta</taxon>
        <taxon>Spermatophyta</taxon>
        <taxon>Magnoliopsida</taxon>
        <taxon>eudicotyledons</taxon>
        <taxon>Gunneridae</taxon>
        <taxon>Pentapetalae</taxon>
        <taxon>rosids</taxon>
        <taxon>malvids</taxon>
        <taxon>Brassicales</taxon>
        <taxon>Brassicaceae</taxon>
        <taxon>Brassiceae</taxon>
        <taxon>Brassica</taxon>
    </lineage>
</organism>
<dbReference type="PANTHER" id="PTHR37254:SF1">
    <property type="entry name" value="OS01G0100500 PROTEIN"/>
    <property type="match status" value="1"/>
</dbReference>
<dbReference type="NCBIfam" id="TIGR01557">
    <property type="entry name" value="myb_SHAQKYF"/>
    <property type="match status" value="1"/>
</dbReference>
<evidence type="ECO:0000256" key="1">
    <source>
        <dbReference type="ARBA" id="ARBA00004123"/>
    </source>
</evidence>
<feature type="compositionally biased region" description="Polar residues" evidence="5">
    <location>
        <begin position="336"/>
        <end position="353"/>
    </location>
</feature>
<accession>A0ABQ7MX64</accession>
<keyword evidence="9" id="KW-1185">Reference proteome</keyword>
<feature type="region of interest" description="Disordered" evidence="5">
    <location>
        <begin position="287"/>
        <end position="315"/>
    </location>
</feature>
<feature type="transmembrane region" description="Helical" evidence="6">
    <location>
        <begin position="513"/>
        <end position="537"/>
    </location>
</feature>
<reference evidence="8 9" key="1">
    <citation type="submission" date="2021-03" db="EMBL/GenBank/DDBJ databases">
        <authorList>
            <person name="King G.J."/>
            <person name="Bancroft I."/>
            <person name="Baten A."/>
            <person name="Bloomfield J."/>
            <person name="Borpatragohain P."/>
            <person name="He Z."/>
            <person name="Irish N."/>
            <person name="Irwin J."/>
            <person name="Liu K."/>
            <person name="Mauleon R.P."/>
            <person name="Moore J."/>
            <person name="Morris R."/>
            <person name="Ostergaard L."/>
            <person name="Wang B."/>
            <person name="Wells R."/>
        </authorList>
    </citation>
    <scope>NUCLEOTIDE SEQUENCE [LARGE SCALE GENOMIC DNA]</scope>
    <source>
        <strain evidence="8">R-o-18</strain>
        <tissue evidence="8">Leaf</tissue>
    </source>
</reference>
<proteinExistence type="predicted"/>
<feature type="compositionally biased region" description="Polar residues" evidence="5">
    <location>
        <begin position="9"/>
        <end position="26"/>
    </location>
</feature>
<dbReference type="InterPro" id="IPR006447">
    <property type="entry name" value="Myb_dom_plants"/>
</dbReference>
<dbReference type="SUPFAM" id="SSF46689">
    <property type="entry name" value="Homeodomain-like"/>
    <property type="match status" value="1"/>
</dbReference>
<keyword evidence="6" id="KW-0812">Transmembrane</keyword>
<feature type="region of interest" description="Disordered" evidence="5">
    <location>
        <begin position="1"/>
        <end position="71"/>
    </location>
</feature>
<feature type="transmembrane region" description="Helical" evidence="6">
    <location>
        <begin position="448"/>
        <end position="468"/>
    </location>
</feature>
<keyword evidence="4" id="KW-0539">Nucleus</keyword>
<feature type="compositionally biased region" description="Low complexity" evidence="5">
    <location>
        <begin position="55"/>
        <end position="68"/>
    </location>
</feature>
<evidence type="ECO:0000259" key="7">
    <source>
        <dbReference type="Pfam" id="PF00249"/>
    </source>
</evidence>
<evidence type="ECO:0000313" key="9">
    <source>
        <dbReference type="Proteomes" id="UP000823674"/>
    </source>
</evidence>
<evidence type="ECO:0000256" key="2">
    <source>
        <dbReference type="ARBA" id="ARBA00023015"/>
    </source>
</evidence>
<gene>
    <name evidence="8" type="primary">A03p008080.1_BraROA</name>
    <name evidence="8" type="ORF">IGI04_009410</name>
</gene>
<evidence type="ECO:0000256" key="3">
    <source>
        <dbReference type="ARBA" id="ARBA00023163"/>
    </source>
</evidence>
<dbReference type="PANTHER" id="PTHR37254">
    <property type="entry name" value="OS01G0100500 PROTEIN"/>
    <property type="match status" value="1"/>
</dbReference>
<feature type="compositionally biased region" description="Basic and acidic residues" evidence="5">
    <location>
        <begin position="28"/>
        <end position="40"/>
    </location>
</feature>
<evidence type="ECO:0000256" key="6">
    <source>
        <dbReference type="SAM" id="Phobius"/>
    </source>
</evidence>